<comment type="caution">
    <text evidence="2">The sequence shown here is derived from an EMBL/GenBank/DDBJ whole genome shotgun (WGS) entry which is preliminary data.</text>
</comment>
<accession>A0A9Q0NQ71</accession>
<feature type="compositionally biased region" description="Polar residues" evidence="1">
    <location>
        <begin position="92"/>
        <end position="101"/>
    </location>
</feature>
<dbReference type="EMBL" id="JAPFFL010000017">
    <property type="protein sequence ID" value="KAJ6673931.1"/>
    <property type="molecule type" value="Genomic_DNA"/>
</dbReference>
<gene>
    <name evidence="2" type="ORF">OIU85_012894</name>
</gene>
<proteinExistence type="predicted"/>
<feature type="region of interest" description="Disordered" evidence="1">
    <location>
        <begin position="38"/>
        <end position="60"/>
    </location>
</feature>
<feature type="compositionally biased region" description="Pro residues" evidence="1">
    <location>
        <begin position="103"/>
        <end position="112"/>
    </location>
</feature>
<feature type="compositionally biased region" description="Basic and acidic residues" evidence="1">
    <location>
        <begin position="41"/>
        <end position="58"/>
    </location>
</feature>
<sequence length="137" mass="15136">MYMVVEQNVHESVQISLTDRPAKNSYFRTGYSWFKQTVESQSKEAEFHSPSDQLKENDDNAAATEVVEMKDATTEPKLQGTVAVLNEELVKETSQSTSDSPPSAHPVTPPKEPSCSPGTAEKDVGMVDMNNENDTQQ</sequence>
<protein>
    <submittedName>
        <fullName evidence="2">Uncharacterized protein</fullName>
    </submittedName>
</protein>
<evidence type="ECO:0000256" key="1">
    <source>
        <dbReference type="SAM" id="MobiDB-lite"/>
    </source>
</evidence>
<reference evidence="2 3" key="1">
    <citation type="journal article" date="2023" name="Int. J. Mol. Sci.">
        <title>De Novo Assembly and Annotation of 11 Diverse Shrub Willow (Salix) Genomes Reveals Novel Gene Organization in Sex-Linked Regions.</title>
        <authorList>
            <person name="Hyden B."/>
            <person name="Feng K."/>
            <person name="Yates T.B."/>
            <person name="Jawdy S."/>
            <person name="Cereghino C."/>
            <person name="Smart L.B."/>
            <person name="Muchero W."/>
        </authorList>
    </citation>
    <scope>NUCLEOTIDE SEQUENCE [LARGE SCALE GENOMIC DNA]</scope>
    <source>
        <tissue evidence="2">Shoot tip</tissue>
    </source>
</reference>
<keyword evidence="3" id="KW-1185">Reference proteome</keyword>
<evidence type="ECO:0000313" key="3">
    <source>
        <dbReference type="Proteomes" id="UP001151529"/>
    </source>
</evidence>
<evidence type="ECO:0000313" key="2">
    <source>
        <dbReference type="EMBL" id="KAJ6673931.1"/>
    </source>
</evidence>
<organism evidence="2 3">
    <name type="scientific">Salix viminalis</name>
    <name type="common">Common osier</name>
    <name type="synonym">Basket willow</name>
    <dbReference type="NCBI Taxonomy" id="40686"/>
    <lineage>
        <taxon>Eukaryota</taxon>
        <taxon>Viridiplantae</taxon>
        <taxon>Streptophyta</taxon>
        <taxon>Embryophyta</taxon>
        <taxon>Tracheophyta</taxon>
        <taxon>Spermatophyta</taxon>
        <taxon>Magnoliopsida</taxon>
        <taxon>eudicotyledons</taxon>
        <taxon>Gunneridae</taxon>
        <taxon>Pentapetalae</taxon>
        <taxon>rosids</taxon>
        <taxon>fabids</taxon>
        <taxon>Malpighiales</taxon>
        <taxon>Salicaceae</taxon>
        <taxon>Saliceae</taxon>
        <taxon>Salix</taxon>
    </lineage>
</organism>
<name>A0A9Q0NQ71_SALVM</name>
<dbReference type="Proteomes" id="UP001151529">
    <property type="component" value="Chromosome 18"/>
</dbReference>
<dbReference type="OrthoDB" id="829305at2759"/>
<dbReference type="AlphaFoldDB" id="A0A9Q0NQ71"/>
<feature type="region of interest" description="Disordered" evidence="1">
    <location>
        <begin position="88"/>
        <end position="137"/>
    </location>
</feature>